<comment type="similarity">
    <text evidence="2 3">Belongs to the small heat shock protein (HSP20) family.</text>
</comment>
<comment type="caution">
    <text evidence="6">The sequence shown here is derived from an EMBL/GenBank/DDBJ whole genome shotgun (WGS) entry which is preliminary data.</text>
</comment>
<reference evidence="6" key="1">
    <citation type="submission" date="2023-06" db="EMBL/GenBank/DDBJ databases">
        <title>Genome-scale phylogeny and comparative genomics of the fungal order Sordariales.</title>
        <authorList>
            <consortium name="Lawrence Berkeley National Laboratory"/>
            <person name="Hensen N."/>
            <person name="Bonometti L."/>
            <person name="Westerberg I."/>
            <person name="Brannstrom I.O."/>
            <person name="Guillou S."/>
            <person name="Cros-Aarteil S."/>
            <person name="Calhoun S."/>
            <person name="Haridas S."/>
            <person name="Kuo A."/>
            <person name="Mondo S."/>
            <person name="Pangilinan J."/>
            <person name="Riley R."/>
            <person name="LaButti K."/>
            <person name="Andreopoulos B."/>
            <person name="Lipzen A."/>
            <person name="Chen C."/>
            <person name="Yanf M."/>
            <person name="Daum C."/>
            <person name="Ng V."/>
            <person name="Clum A."/>
            <person name="Steindorff A."/>
            <person name="Ohm R."/>
            <person name="Martin F."/>
            <person name="Silar P."/>
            <person name="Natvig D."/>
            <person name="Lalanne C."/>
            <person name="Gautier V."/>
            <person name="Ament-velasquez S.L."/>
            <person name="Kruys A."/>
            <person name="Hutchinson M.I."/>
            <person name="Powell A.J."/>
            <person name="Barry K."/>
            <person name="Miller A.N."/>
            <person name="Grigoriev I.V."/>
            <person name="Debuchy R."/>
            <person name="Gladieux P."/>
            <person name="Thoren M.H."/>
            <person name="Johannesson H."/>
        </authorList>
    </citation>
    <scope>NUCLEOTIDE SEQUENCE</scope>
    <source>
        <strain evidence="6">SMH3187-1</strain>
    </source>
</reference>
<evidence type="ECO:0000259" key="5">
    <source>
        <dbReference type="PROSITE" id="PS01031"/>
    </source>
</evidence>
<dbReference type="InterPro" id="IPR002068">
    <property type="entry name" value="A-crystallin/Hsp20_dom"/>
</dbReference>
<evidence type="ECO:0000313" key="6">
    <source>
        <dbReference type="EMBL" id="KAK0738049.1"/>
    </source>
</evidence>
<feature type="compositionally biased region" description="Basic residues" evidence="4">
    <location>
        <begin position="1"/>
        <end position="12"/>
    </location>
</feature>
<name>A0AA40EE27_9PEZI</name>
<evidence type="ECO:0000313" key="7">
    <source>
        <dbReference type="Proteomes" id="UP001172155"/>
    </source>
</evidence>
<dbReference type="CDD" id="cd06464">
    <property type="entry name" value="ACD_sHsps-like"/>
    <property type="match status" value="1"/>
</dbReference>
<proteinExistence type="inferred from homology"/>
<dbReference type="InterPro" id="IPR031107">
    <property type="entry name" value="Small_HSP"/>
</dbReference>
<feature type="region of interest" description="Disordered" evidence="4">
    <location>
        <begin position="1"/>
        <end position="20"/>
    </location>
</feature>
<feature type="region of interest" description="Disordered" evidence="4">
    <location>
        <begin position="57"/>
        <end position="94"/>
    </location>
</feature>
<keyword evidence="7" id="KW-1185">Reference proteome</keyword>
<feature type="domain" description="SHSP" evidence="5">
    <location>
        <begin position="6"/>
        <end position="138"/>
    </location>
</feature>
<gene>
    <name evidence="6" type="ORF">B0T18DRAFT_299606</name>
</gene>
<feature type="non-terminal residue" evidence="6">
    <location>
        <position position="138"/>
    </location>
</feature>
<feature type="compositionally biased region" description="Basic and acidic residues" evidence="4">
    <location>
        <begin position="76"/>
        <end position="94"/>
    </location>
</feature>
<dbReference type="Gene3D" id="2.60.40.790">
    <property type="match status" value="1"/>
</dbReference>
<protein>
    <submittedName>
        <fullName evidence="6">HSP20-like chaperone</fullName>
    </submittedName>
</protein>
<sequence length="138" mass="15643">GGGHGRHRRGPRPRFDIRETRDAYELYGEMPGTDRKDVHVELTGQNTLMIWEHVDRGYDAPVGGRQEGQGKKKGKKGEEENKKEEGGGGRRGDEAFRFLTRERFVGDFEREFAFPGPLQEFDIEASLENGVLKVTVPK</sequence>
<evidence type="ECO:0000256" key="1">
    <source>
        <dbReference type="ARBA" id="ARBA00023016"/>
    </source>
</evidence>
<evidence type="ECO:0000256" key="2">
    <source>
        <dbReference type="PROSITE-ProRule" id="PRU00285"/>
    </source>
</evidence>
<organism evidence="6 7">
    <name type="scientific">Schizothecium vesticola</name>
    <dbReference type="NCBI Taxonomy" id="314040"/>
    <lineage>
        <taxon>Eukaryota</taxon>
        <taxon>Fungi</taxon>
        <taxon>Dikarya</taxon>
        <taxon>Ascomycota</taxon>
        <taxon>Pezizomycotina</taxon>
        <taxon>Sordariomycetes</taxon>
        <taxon>Sordariomycetidae</taxon>
        <taxon>Sordariales</taxon>
        <taxon>Schizotheciaceae</taxon>
        <taxon>Schizothecium</taxon>
    </lineage>
</organism>
<dbReference type="PANTHER" id="PTHR11527">
    <property type="entry name" value="HEAT-SHOCK PROTEIN 20 FAMILY MEMBER"/>
    <property type="match status" value="1"/>
</dbReference>
<evidence type="ECO:0000256" key="3">
    <source>
        <dbReference type="RuleBase" id="RU003616"/>
    </source>
</evidence>
<dbReference type="PROSITE" id="PS01031">
    <property type="entry name" value="SHSP"/>
    <property type="match status" value="1"/>
</dbReference>
<dbReference type="SUPFAM" id="SSF49764">
    <property type="entry name" value="HSP20-like chaperones"/>
    <property type="match status" value="1"/>
</dbReference>
<dbReference type="AlphaFoldDB" id="A0AA40EE27"/>
<evidence type="ECO:0000256" key="4">
    <source>
        <dbReference type="SAM" id="MobiDB-lite"/>
    </source>
</evidence>
<dbReference type="EMBL" id="JAUKUD010000007">
    <property type="protein sequence ID" value="KAK0738049.1"/>
    <property type="molecule type" value="Genomic_DNA"/>
</dbReference>
<dbReference type="Pfam" id="PF00011">
    <property type="entry name" value="HSP20"/>
    <property type="match status" value="1"/>
</dbReference>
<keyword evidence="1" id="KW-0346">Stress response</keyword>
<dbReference type="InterPro" id="IPR008978">
    <property type="entry name" value="HSP20-like_chaperone"/>
</dbReference>
<dbReference type="Proteomes" id="UP001172155">
    <property type="component" value="Unassembled WGS sequence"/>
</dbReference>
<feature type="non-terminal residue" evidence="6">
    <location>
        <position position="1"/>
    </location>
</feature>
<accession>A0AA40EE27</accession>